<evidence type="ECO:0000256" key="6">
    <source>
        <dbReference type="ARBA" id="ARBA00022729"/>
    </source>
</evidence>
<accession>A0A1S3Z7T1</accession>
<dbReference type="KEGG" id="nta:107783936"/>
<dbReference type="GO" id="GO:0006955">
    <property type="term" value="P:immune response"/>
    <property type="evidence" value="ECO:0000318"/>
    <property type="project" value="GO_Central"/>
</dbReference>
<evidence type="ECO:0000256" key="12">
    <source>
        <dbReference type="ARBA" id="ARBA00023136"/>
    </source>
</evidence>
<dbReference type="InterPro" id="IPR001245">
    <property type="entry name" value="Ser-Thr/Tyr_kinase_cat_dom"/>
</dbReference>
<keyword evidence="9 18" id="KW-0418">Kinase</keyword>
<dbReference type="EC" id="2.7.11.1" evidence="18"/>
<dbReference type="GO" id="GO:0030246">
    <property type="term" value="F:carbohydrate binding"/>
    <property type="evidence" value="ECO:0007669"/>
    <property type="project" value="UniProtKB-KW"/>
</dbReference>
<evidence type="ECO:0000256" key="3">
    <source>
        <dbReference type="ARBA" id="ARBA00022527"/>
    </source>
</evidence>
<dbReference type="GO" id="GO:0004674">
    <property type="term" value="F:protein serine/threonine kinase activity"/>
    <property type="evidence" value="ECO:0000318"/>
    <property type="project" value="GO_Central"/>
</dbReference>
<keyword evidence="3 18" id="KW-0723">Serine/threonine-protein kinase</keyword>
<dbReference type="GO" id="GO:0106310">
    <property type="term" value="F:protein serine kinase activity"/>
    <property type="evidence" value="ECO:0007669"/>
    <property type="project" value="RHEA"/>
</dbReference>
<evidence type="ECO:0000256" key="1">
    <source>
        <dbReference type="ARBA" id="ARBA00004251"/>
    </source>
</evidence>
<dbReference type="SMART" id="SM00108">
    <property type="entry name" value="B_lectin"/>
    <property type="match status" value="1"/>
</dbReference>
<keyword evidence="7" id="KW-0430">Lectin</keyword>
<dbReference type="PIRSF" id="PIRSF000641">
    <property type="entry name" value="SRK"/>
    <property type="match status" value="1"/>
</dbReference>
<dbReference type="CDD" id="cd14066">
    <property type="entry name" value="STKc_IRAK"/>
    <property type="match status" value="1"/>
</dbReference>
<evidence type="ECO:0000256" key="11">
    <source>
        <dbReference type="ARBA" id="ARBA00022989"/>
    </source>
</evidence>
<comment type="catalytic activity">
    <reaction evidence="16 18">
        <text>L-threonyl-[protein] + ATP = O-phospho-L-threonyl-[protein] + ADP + H(+)</text>
        <dbReference type="Rhea" id="RHEA:46608"/>
        <dbReference type="Rhea" id="RHEA-COMP:11060"/>
        <dbReference type="Rhea" id="RHEA-COMP:11605"/>
        <dbReference type="ChEBI" id="CHEBI:15378"/>
        <dbReference type="ChEBI" id="CHEBI:30013"/>
        <dbReference type="ChEBI" id="CHEBI:30616"/>
        <dbReference type="ChEBI" id="CHEBI:61977"/>
        <dbReference type="ChEBI" id="CHEBI:456216"/>
        <dbReference type="EC" id="2.7.11.1"/>
    </reaction>
</comment>
<dbReference type="InterPro" id="IPR024171">
    <property type="entry name" value="SRK-like_kinase"/>
</dbReference>
<organism evidence="19 20">
    <name type="scientific">Nicotiana tabacum</name>
    <name type="common">Common tobacco</name>
    <dbReference type="NCBI Taxonomy" id="4097"/>
    <lineage>
        <taxon>Eukaryota</taxon>
        <taxon>Viridiplantae</taxon>
        <taxon>Streptophyta</taxon>
        <taxon>Embryophyta</taxon>
        <taxon>Tracheophyta</taxon>
        <taxon>Spermatophyta</taxon>
        <taxon>Magnoliopsida</taxon>
        <taxon>eudicotyledons</taxon>
        <taxon>Gunneridae</taxon>
        <taxon>Pentapetalae</taxon>
        <taxon>asterids</taxon>
        <taxon>lamiids</taxon>
        <taxon>Solanales</taxon>
        <taxon>Solanaceae</taxon>
        <taxon>Nicotianoideae</taxon>
        <taxon>Nicotianeae</taxon>
        <taxon>Nicotiana</taxon>
    </lineage>
</organism>
<dbReference type="GeneID" id="107783936"/>
<comment type="similarity">
    <text evidence="18">Belongs to the protein kinase superfamily. Ser/Thr protein kinase family.</text>
</comment>
<comment type="catalytic activity">
    <reaction evidence="17 18">
        <text>L-seryl-[protein] + ATP = O-phospho-L-seryl-[protein] + ADP + H(+)</text>
        <dbReference type="Rhea" id="RHEA:17989"/>
        <dbReference type="Rhea" id="RHEA-COMP:9863"/>
        <dbReference type="Rhea" id="RHEA-COMP:11604"/>
        <dbReference type="ChEBI" id="CHEBI:15378"/>
        <dbReference type="ChEBI" id="CHEBI:29999"/>
        <dbReference type="ChEBI" id="CHEBI:30616"/>
        <dbReference type="ChEBI" id="CHEBI:83421"/>
        <dbReference type="ChEBI" id="CHEBI:456216"/>
        <dbReference type="EC" id="2.7.11.1"/>
    </reaction>
</comment>
<evidence type="ECO:0000256" key="4">
    <source>
        <dbReference type="ARBA" id="ARBA00022679"/>
    </source>
</evidence>
<dbReference type="SUPFAM" id="SSF56112">
    <property type="entry name" value="Protein kinase-like (PK-like)"/>
    <property type="match status" value="1"/>
</dbReference>
<reference evidence="20" key="2">
    <citation type="submission" date="2025-08" db="UniProtKB">
        <authorList>
            <consortium name="RefSeq"/>
        </authorList>
    </citation>
    <scope>IDENTIFICATION</scope>
    <source>
        <tissue evidence="20">Leaf</tissue>
    </source>
</reference>
<dbReference type="Pfam" id="PF01453">
    <property type="entry name" value="B_lectin"/>
    <property type="match status" value="1"/>
</dbReference>
<dbReference type="PROSITE" id="PS00108">
    <property type="entry name" value="PROTEIN_KINASE_ST"/>
    <property type="match status" value="1"/>
</dbReference>
<proteinExistence type="inferred from homology"/>
<dbReference type="InterPro" id="IPR000858">
    <property type="entry name" value="S_locus_glycoprot_dom"/>
</dbReference>
<dbReference type="GO" id="GO:0005886">
    <property type="term" value="C:plasma membrane"/>
    <property type="evidence" value="ECO:0000318"/>
    <property type="project" value="GO_Central"/>
</dbReference>
<dbReference type="GO" id="GO:0007165">
    <property type="term" value="P:signal transduction"/>
    <property type="evidence" value="ECO:0000318"/>
    <property type="project" value="GO_Central"/>
</dbReference>
<evidence type="ECO:0000256" key="15">
    <source>
        <dbReference type="ARBA" id="ARBA00023180"/>
    </source>
</evidence>
<dbReference type="Gene3D" id="3.30.200.20">
    <property type="entry name" value="Phosphorylase Kinase, domain 1"/>
    <property type="match status" value="1"/>
</dbReference>
<dbReference type="GO" id="GO:0005524">
    <property type="term" value="F:ATP binding"/>
    <property type="evidence" value="ECO:0007669"/>
    <property type="project" value="UniProtKB-KW"/>
</dbReference>
<evidence type="ECO:0000256" key="14">
    <source>
        <dbReference type="ARBA" id="ARBA00023170"/>
    </source>
</evidence>
<dbReference type="InterPro" id="IPR036426">
    <property type="entry name" value="Bulb-type_lectin_dom_sf"/>
</dbReference>
<keyword evidence="15" id="KW-0325">Glycoprotein</keyword>
<dbReference type="InterPro" id="IPR008271">
    <property type="entry name" value="Ser/Thr_kinase_AS"/>
</dbReference>
<dbReference type="InterPro" id="IPR011009">
    <property type="entry name" value="Kinase-like_dom_sf"/>
</dbReference>
<keyword evidence="13" id="KW-1015">Disulfide bond</keyword>
<dbReference type="GO" id="GO:0045087">
    <property type="term" value="P:innate immune response"/>
    <property type="evidence" value="ECO:0007669"/>
    <property type="project" value="UniProtKB-ARBA"/>
</dbReference>
<sequence length="860" mass="96827">MFEHILLGSLLFEFPEKLRLLKKMAWQIWVFFLFLMFRMMLLRQVFAENDTLTQSQELSLDQTLVSAGKIFELGFFNPSNSSKLYLGIWFKNIPGKRIVWVANKENPIPASDSAAILKIGIEGNLRIVDGNQNTVWSTNVSVQSNNTIAVLTDKGEFILKDTGSGTSLWDGFNYPCDTLLSGMVIGYSSRTRVKLVLSSWKAEDDPSPGNFIAGLSVEMPPQGFTWTNHSTPYCRGGPWDGGNFIGVPDDEKGYASGINIVSNKQQESAFLSLNTFNDSYVKIMVLKPSGILQMMQWEEELNAWKVRWEAPDNPCDVYGTCGPYGVCDKNKSPICNCLTGFGPKSTEEWSRGNWTGGCVRRTKLVCEIVTSGIAPKGSKNDKFLQLSEMKLPDRYTYLYDYGSQNCKEWCLNNCSCAAYAYPDGINCMVWIAEELMDVQQFSYDGADLFVRLAYSELVSDEDKRKAKLIIGFTTVSSILILGIFGCIFYRWKASQRGNRINRVKDLIPADTSTDNLWEEQVLRKDSSELLFVDFAKLAIATENFSEINMIGAGGFGPVYKGKLEDGQVIAVKRLSSYSGQGIKEFKNEILLISKLQHRNLVRILAYCVYGKEKLLVYEYMANGSLDTLLFDPKKSHELSWPKRFNMIHGIARGLLYLHRDSSLRVIHRDLKASNVLLDDDMTPKISDFGLARTFQVTQELNTQRIVGTFGYMSPEYAMGGLFSEKSDVYSFGVLVLEIVSGKRNRGFYDHDRHSNLLSYAWQLLTESKALDLMDKTLSCSFSPVTVLRCIHIGLLCVQDNAADRPSMSSVVLMLSSSEMDLPQPKQPTFIFQRWLYSDLQSQSSKAQSVNDMTVSVADGR</sequence>
<dbReference type="RefSeq" id="XP_016460446.1">
    <property type="nucleotide sequence ID" value="XM_016604960.1"/>
</dbReference>
<evidence type="ECO:0000256" key="16">
    <source>
        <dbReference type="ARBA" id="ARBA00047899"/>
    </source>
</evidence>
<keyword evidence="8 18" id="KW-0547">Nucleotide-binding</keyword>
<keyword evidence="14" id="KW-0675">Receptor</keyword>
<evidence type="ECO:0000256" key="8">
    <source>
        <dbReference type="ARBA" id="ARBA00022741"/>
    </source>
</evidence>
<reference evidence="19" key="1">
    <citation type="journal article" date="2014" name="Nat. Commun.">
        <title>The tobacco genome sequence and its comparison with those of tomato and potato.</title>
        <authorList>
            <person name="Sierro N."/>
            <person name="Battey J.N."/>
            <person name="Ouadi S."/>
            <person name="Bakaher N."/>
            <person name="Bovet L."/>
            <person name="Willig A."/>
            <person name="Goepfert S."/>
            <person name="Peitsch M.C."/>
            <person name="Ivanov N.V."/>
        </authorList>
    </citation>
    <scope>NUCLEOTIDE SEQUENCE [LARGE SCALE GENOMIC DNA]</scope>
</reference>
<comment type="subcellular location">
    <subcellularLocation>
        <location evidence="1">Cell membrane</location>
        <topology evidence="1">Single-pass type I membrane protein</topology>
    </subcellularLocation>
</comment>
<dbReference type="PANTHER" id="PTHR27002">
    <property type="entry name" value="RECEPTOR-LIKE SERINE/THREONINE-PROTEIN KINASE SD1-8"/>
    <property type="match status" value="1"/>
</dbReference>
<evidence type="ECO:0000256" key="2">
    <source>
        <dbReference type="ARBA" id="ARBA00022475"/>
    </source>
</evidence>
<keyword evidence="4 18" id="KW-0808">Transferase</keyword>
<evidence type="ECO:0000256" key="17">
    <source>
        <dbReference type="ARBA" id="ARBA00048679"/>
    </source>
</evidence>
<dbReference type="PROSITE" id="PS50011">
    <property type="entry name" value="PROTEIN_KINASE_DOM"/>
    <property type="match status" value="1"/>
</dbReference>
<dbReference type="Pfam" id="PF08276">
    <property type="entry name" value="PAN_2"/>
    <property type="match status" value="1"/>
</dbReference>
<evidence type="ECO:0000313" key="20">
    <source>
        <dbReference type="RefSeq" id="XP_016460446.2"/>
    </source>
</evidence>
<evidence type="ECO:0000256" key="7">
    <source>
        <dbReference type="ARBA" id="ARBA00022734"/>
    </source>
</evidence>
<dbReference type="CDD" id="cd00028">
    <property type="entry name" value="B_lectin"/>
    <property type="match status" value="1"/>
</dbReference>
<keyword evidence="11" id="KW-1133">Transmembrane helix</keyword>
<evidence type="ECO:0000256" key="13">
    <source>
        <dbReference type="ARBA" id="ARBA00023157"/>
    </source>
</evidence>
<dbReference type="RefSeq" id="XP_016460446.2">
    <property type="nucleotide sequence ID" value="XM_016604960.2"/>
</dbReference>
<dbReference type="FunFam" id="2.90.10.10:FF:000001">
    <property type="entry name" value="G-type lectin S-receptor-like serine/threonine-protein kinase"/>
    <property type="match status" value="1"/>
</dbReference>
<name>A0A1S3Z7T1_TOBAC</name>
<dbReference type="Proteomes" id="UP000790787">
    <property type="component" value="Chromosome 14"/>
</dbReference>
<keyword evidence="6" id="KW-0732">Signal</keyword>
<dbReference type="Pfam" id="PF11883">
    <property type="entry name" value="DUF3403"/>
    <property type="match status" value="1"/>
</dbReference>
<dbReference type="PANTHER" id="PTHR27002:SF422">
    <property type="entry name" value="RECEPTOR-LIKE SERINE_THREONINE-PROTEIN KINASE"/>
    <property type="match status" value="1"/>
</dbReference>
<gene>
    <name evidence="20" type="primary">LOC107783936</name>
</gene>
<protein>
    <recommendedName>
        <fullName evidence="18">Receptor-like serine/threonine-protein kinase</fullName>
        <ecNumber evidence="18">2.7.11.1</ecNumber>
    </recommendedName>
</protein>
<dbReference type="Pfam" id="PF07714">
    <property type="entry name" value="PK_Tyr_Ser-Thr"/>
    <property type="match status" value="1"/>
</dbReference>
<evidence type="ECO:0000313" key="19">
    <source>
        <dbReference type="Proteomes" id="UP000790787"/>
    </source>
</evidence>
<dbReference type="PaxDb" id="4097-A0A1S3Z7T1"/>
<keyword evidence="19" id="KW-1185">Reference proteome</keyword>
<dbReference type="GO" id="GO:0048544">
    <property type="term" value="P:recognition of pollen"/>
    <property type="evidence" value="ECO:0007669"/>
    <property type="project" value="InterPro"/>
</dbReference>
<dbReference type="InterPro" id="IPR001480">
    <property type="entry name" value="Bulb-type_lectin_dom"/>
</dbReference>
<dbReference type="PROSITE" id="PS50948">
    <property type="entry name" value="PAN"/>
    <property type="match status" value="1"/>
</dbReference>
<dbReference type="SMART" id="SM00220">
    <property type="entry name" value="S_TKc"/>
    <property type="match status" value="1"/>
</dbReference>
<dbReference type="CDD" id="cd01098">
    <property type="entry name" value="PAN_AP_plant"/>
    <property type="match status" value="1"/>
</dbReference>
<evidence type="ECO:0000256" key="9">
    <source>
        <dbReference type="ARBA" id="ARBA00022777"/>
    </source>
</evidence>
<dbReference type="FunFam" id="3.30.200.20:FF:000195">
    <property type="entry name" value="G-type lectin S-receptor-like serine/threonine-protein kinase"/>
    <property type="match status" value="1"/>
</dbReference>
<keyword evidence="5" id="KW-0812">Transmembrane</keyword>
<keyword evidence="10 18" id="KW-0067">ATP-binding</keyword>
<dbReference type="FunFam" id="1.10.510.10:FF:000345">
    <property type="entry name" value="G-type lectin S-receptor-like serine/threonine-protein kinase"/>
    <property type="match status" value="1"/>
</dbReference>
<dbReference type="InterPro" id="IPR003609">
    <property type="entry name" value="Pan_app"/>
</dbReference>
<dbReference type="SUPFAM" id="SSF51110">
    <property type="entry name" value="alpha-D-mannose-specific plant lectins"/>
    <property type="match status" value="1"/>
</dbReference>
<dbReference type="OrthoDB" id="1934880at2759"/>
<dbReference type="OMA" id="CETHTNK"/>
<dbReference type="AlphaFoldDB" id="A0A1S3Z7T1"/>
<dbReference type="Gene3D" id="2.90.10.10">
    <property type="entry name" value="Bulb-type lectin domain"/>
    <property type="match status" value="1"/>
</dbReference>
<dbReference type="Pfam" id="PF00954">
    <property type="entry name" value="S_locus_glycop"/>
    <property type="match status" value="1"/>
</dbReference>
<keyword evidence="2" id="KW-1003">Cell membrane</keyword>
<keyword evidence="12" id="KW-0472">Membrane</keyword>
<dbReference type="PROSITE" id="PS50927">
    <property type="entry name" value="BULB_LECTIN"/>
    <property type="match status" value="1"/>
</dbReference>
<dbReference type="Gene3D" id="1.10.510.10">
    <property type="entry name" value="Transferase(Phosphotransferase) domain 1"/>
    <property type="match status" value="1"/>
</dbReference>
<evidence type="ECO:0000256" key="10">
    <source>
        <dbReference type="ARBA" id="ARBA00022840"/>
    </source>
</evidence>
<dbReference type="SMART" id="SM00473">
    <property type="entry name" value="PAN_AP"/>
    <property type="match status" value="1"/>
</dbReference>
<evidence type="ECO:0000256" key="5">
    <source>
        <dbReference type="ARBA" id="ARBA00022692"/>
    </source>
</evidence>
<dbReference type="SMR" id="A0A1S3Z7T1"/>
<dbReference type="InterPro" id="IPR021820">
    <property type="entry name" value="S-locus_recpt_kinase_C"/>
</dbReference>
<evidence type="ECO:0000256" key="18">
    <source>
        <dbReference type="PIRNR" id="PIRNR000641"/>
    </source>
</evidence>
<dbReference type="InterPro" id="IPR000719">
    <property type="entry name" value="Prot_kinase_dom"/>
</dbReference>